<dbReference type="Proteomes" id="UP000053599">
    <property type="component" value="Unassembled WGS sequence"/>
</dbReference>
<dbReference type="HOGENOM" id="CLU_033444_1_0_1"/>
<dbReference type="PANTHER" id="PTHR13379">
    <property type="entry name" value="UNCHARACTERIZED DUF1308"/>
    <property type="match status" value="1"/>
</dbReference>
<dbReference type="AlphaFoldDB" id="A0A0D1ZL80"/>
<name>A0A0D1ZL80_9EURO</name>
<evidence type="ECO:0008006" key="4">
    <source>
        <dbReference type="Google" id="ProtNLM"/>
    </source>
</evidence>
<evidence type="ECO:0000313" key="2">
    <source>
        <dbReference type="EMBL" id="KIV87533.1"/>
    </source>
</evidence>
<feature type="region of interest" description="Disordered" evidence="1">
    <location>
        <begin position="1"/>
        <end position="29"/>
    </location>
</feature>
<accession>A0A0D1ZL80</accession>
<gene>
    <name evidence="2" type="ORF">PV11_03072</name>
</gene>
<dbReference type="OrthoDB" id="441890at2759"/>
<organism evidence="2 3">
    <name type="scientific">Exophiala sideris</name>
    <dbReference type="NCBI Taxonomy" id="1016849"/>
    <lineage>
        <taxon>Eukaryota</taxon>
        <taxon>Fungi</taxon>
        <taxon>Dikarya</taxon>
        <taxon>Ascomycota</taxon>
        <taxon>Pezizomycotina</taxon>
        <taxon>Eurotiomycetes</taxon>
        <taxon>Chaetothyriomycetidae</taxon>
        <taxon>Chaetothyriales</taxon>
        <taxon>Herpotrichiellaceae</taxon>
        <taxon>Exophiala</taxon>
    </lineage>
</organism>
<dbReference type="STRING" id="1016849.A0A0D1ZL80"/>
<protein>
    <recommendedName>
        <fullName evidence="4">DUF1308 domain-containing protein</fullName>
    </recommendedName>
</protein>
<reference evidence="2 3" key="1">
    <citation type="submission" date="2015-01" db="EMBL/GenBank/DDBJ databases">
        <title>The Genome Sequence of Exophiala sideris CBS121828.</title>
        <authorList>
            <consortium name="The Broad Institute Genomics Platform"/>
            <person name="Cuomo C."/>
            <person name="de Hoog S."/>
            <person name="Gorbushina A."/>
            <person name="Stielow B."/>
            <person name="Teixiera M."/>
            <person name="Abouelleil A."/>
            <person name="Chapman S.B."/>
            <person name="Priest M."/>
            <person name="Young S.K."/>
            <person name="Wortman J."/>
            <person name="Nusbaum C."/>
            <person name="Birren B."/>
        </authorList>
    </citation>
    <scope>NUCLEOTIDE SEQUENCE [LARGE SCALE GENOMIC DNA]</scope>
    <source>
        <strain evidence="2 3">CBS 121828</strain>
    </source>
</reference>
<evidence type="ECO:0000256" key="1">
    <source>
        <dbReference type="SAM" id="MobiDB-lite"/>
    </source>
</evidence>
<proteinExistence type="predicted"/>
<dbReference type="EMBL" id="KN846951">
    <property type="protein sequence ID" value="KIV87533.1"/>
    <property type="molecule type" value="Genomic_DNA"/>
</dbReference>
<evidence type="ECO:0000313" key="3">
    <source>
        <dbReference type="Proteomes" id="UP000053599"/>
    </source>
</evidence>
<sequence length="575" mass="63772">MNNINLDQHTTASTNLLHPNTMTYPHEDNEDDLDDPLVLLGSLQTRAQRLLNELTAYRALLKAQNKQQSVEMRIFKRGVESEVKSVAKITQRFGVLGDEDLADSAEEDNTESPQLHALRSSNLPFYEAVWVVAKSRNGITALGKRVYWDLNDSCTTNVGLDETRSNRPAAALDKAKKKKSVLVDIVADNGMEWVKVSTMTEKRLLFEMAKEGWEAYGDFGDTSDTDNSEDIPSKQTSKLELVRVAEDLRAASKRVRVRFRRPHVHFVLPNIREGVIPDVDDFVGDLRKTGATVECGIPLPAPAPAAAGEPLNFDQLMPATATVSPTETINIDCTILLALISDISHFPRNRLSAARDVESGTFHTAISRQIDSEELVPLLPTQIYPLLTGRRLECTSHAAQRMREIVQCMGTTSERKRADIILGEGAYSEQPEAVLREALRELSIHALPETIRFPIKLVEFDVEELIPVPSTDNQQTLPQSYRFPSSIASRVASTLRLSPINASVFLYGWAKDIVTLTSNRAIANGMLKTINDLLDQDEQQAPGGVWEGDNFIGPQMFVCETARSLVGKAKGKAEE</sequence>
<feature type="compositionally biased region" description="Polar residues" evidence="1">
    <location>
        <begin position="1"/>
        <end position="23"/>
    </location>
</feature>
<dbReference type="PANTHER" id="PTHR13379:SF0">
    <property type="entry name" value="UPF0415 PROTEIN C7ORF25"/>
    <property type="match status" value="1"/>
</dbReference>